<name>A0ABT1CC12_9HYPH</name>
<dbReference type="PANTHER" id="PTHR44757:SF2">
    <property type="entry name" value="BIOFILM ARCHITECTURE MAINTENANCE PROTEIN MBAA"/>
    <property type="match status" value="1"/>
</dbReference>
<dbReference type="InterPro" id="IPR043128">
    <property type="entry name" value="Rev_trsase/Diguanyl_cyclase"/>
</dbReference>
<feature type="transmembrane region" description="Helical" evidence="1">
    <location>
        <begin position="32"/>
        <end position="52"/>
    </location>
</feature>
<dbReference type="NCBIfam" id="TIGR00254">
    <property type="entry name" value="GGDEF"/>
    <property type="match status" value="1"/>
</dbReference>
<keyword evidence="5" id="KW-1185">Reference proteome</keyword>
<gene>
    <name evidence="4" type="ORF">NGM99_21455</name>
</gene>
<evidence type="ECO:0000313" key="5">
    <source>
        <dbReference type="Proteomes" id="UP001205906"/>
    </source>
</evidence>
<feature type="domain" description="GGDEF" evidence="3">
    <location>
        <begin position="105"/>
        <end position="235"/>
    </location>
</feature>
<accession>A0ABT1CC12</accession>
<feature type="domain" description="EAL" evidence="2">
    <location>
        <begin position="244"/>
        <end position="492"/>
    </location>
</feature>
<dbReference type="SUPFAM" id="SSF141868">
    <property type="entry name" value="EAL domain-like"/>
    <property type="match status" value="1"/>
</dbReference>
<dbReference type="EMBL" id="JAMXQS010000017">
    <property type="protein sequence ID" value="MCO6052360.1"/>
    <property type="molecule type" value="Genomic_DNA"/>
</dbReference>
<dbReference type="InterPro" id="IPR000160">
    <property type="entry name" value="GGDEF_dom"/>
</dbReference>
<dbReference type="InterPro" id="IPR001633">
    <property type="entry name" value="EAL_dom"/>
</dbReference>
<evidence type="ECO:0000259" key="2">
    <source>
        <dbReference type="PROSITE" id="PS50883"/>
    </source>
</evidence>
<keyword evidence="1" id="KW-1133">Transmembrane helix</keyword>
<sequence length="509" mass="55967">MQARYSLLVGTVWLLAALGILGALTSFEASTLSAAMAACVATAGALTLFLMAHLRRRVLAIHGEREALREREAYIHSHDEATGALTRASFLMACDACSREAGTGEIHALLLIDLDYLKQINDAFGHEVGDAALRRLTSVAEAVAPDALFGRLGGDEFALLLKGTVQDAVDVARRFLLDLSQIVNCAGRSISLSASVGIAMAEGQGLSVDETMRHADLALYESKRGGRAQATVFDIEMLRDQNQDRFYERELRAAILMNELELAYQPIVGTENELRACEALLRWRHPVRGLIAPSEFIPVAERSLLIDMLGEWVLRRACLDFADEPQSKVGVNFSANQFKRDDVVMMVERVLRETGMPATRLAIEITESVAMNASKAVLDRLHRLRAMGIHISLDDFGAGHCGFSYLRNFPVDSIKIDRSFVGKLEESEVDRTILLALTQVSRALGLKIIAEGIETEDQRLIAGVAGCDLFQGYHIARPQPLAQIKRDWLRHRLEKRPVAEPVEGEAVAA</sequence>
<keyword evidence="1" id="KW-0812">Transmembrane</keyword>
<dbReference type="InterPro" id="IPR035919">
    <property type="entry name" value="EAL_sf"/>
</dbReference>
<organism evidence="4 5">
    <name type="scientific">Mesorhizobium liriopis</name>
    <dbReference type="NCBI Taxonomy" id="2953882"/>
    <lineage>
        <taxon>Bacteria</taxon>
        <taxon>Pseudomonadati</taxon>
        <taxon>Pseudomonadota</taxon>
        <taxon>Alphaproteobacteria</taxon>
        <taxon>Hyphomicrobiales</taxon>
        <taxon>Phyllobacteriaceae</taxon>
        <taxon>Mesorhizobium</taxon>
    </lineage>
</organism>
<dbReference type="Gene3D" id="3.30.70.270">
    <property type="match status" value="1"/>
</dbReference>
<dbReference type="SMART" id="SM00267">
    <property type="entry name" value="GGDEF"/>
    <property type="match status" value="1"/>
</dbReference>
<dbReference type="SMART" id="SM00052">
    <property type="entry name" value="EAL"/>
    <property type="match status" value="1"/>
</dbReference>
<dbReference type="CDD" id="cd01949">
    <property type="entry name" value="GGDEF"/>
    <property type="match status" value="1"/>
</dbReference>
<dbReference type="Pfam" id="PF00990">
    <property type="entry name" value="GGDEF"/>
    <property type="match status" value="1"/>
</dbReference>
<comment type="caution">
    <text evidence="4">The sequence shown here is derived from an EMBL/GenBank/DDBJ whole genome shotgun (WGS) entry which is preliminary data.</text>
</comment>
<dbReference type="PANTHER" id="PTHR44757">
    <property type="entry name" value="DIGUANYLATE CYCLASE DGCP"/>
    <property type="match status" value="1"/>
</dbReference>
<evidence type="ECO:0000313" key="4">
    <source>
        <dbReference type="EMBL" id="MCO6052360.1"/>
    </source>
</evidence>
<proteinExistence type="predicted"/>
<dbReference type="InterPro" id="IPR029787">
    <property type="entry name" value="Nucleotide_cyclase"/>
</dbReference>
<dbReference type="PROSITE" id="PS50887">
    <property type="entry name" value="GGDEF"/>
    <property type="match status" value="1"/>
</dbReference>
<reference evidence="4 5" key="1">
    <citation type="submission" date="2022-06" db="EMBL/GenBank/DDBJ databases">
        <title>Mesorhizobium sp. strain RP14 Genome sequencing and assembly.</title>
        <authorList>
            <person name="Kim I."/>
        </authorList>
    </citation>
    <scope>NUCLEOTIDE SEQUENCE [LARGE SCALE GENOMIC DNA]</scope>
    <source>
        <strain evidence="5">RP14(2022)</strain>
    </source>
</reference>
<dbReference type="Pfam" id="PF00563">
    <property type="entry name" value="EAL"/>
    <property type="match status" value="1"/>
</dbReference>
<dbReference type="InterPro" id="IPR052155">
    <property type="entry name" value="Biofilm_reg_signaling"/>
</dbReference>
<evidence type="ECO:0000259" key="3">
    <source>
        <dbReference type="PROSITE" id="PS50887"/>
    </source>
</evidence>
<dbReference type="SUPFAM" id="SSF55073">
    <property type="entry name" value="Nucleotide cyclase"/>
    <property type="match status" value="1"/>
</dbReference>
<protein>
    <submittedName>
        <fullName evidence="4">Bifunctional diguanylate cyclase/phosphodiesterase</fullName>
    </submittedName>
</protein>
<dbReference type="Gene3D" id="3.20.20.450">
    <property type="entry name" value="EAL domain"/>
    <property type="match status" value="1"/>
</dbReference>
<dbReference type="RefSeq" id="WP_252822807.1">
    <property type="nucleotide sequence ID" value="NZ_JAMXQS010000017.1"/>
</dbReference>
<keyword evidence="1" id="KW-0472">Membrane</keyword>
<dbReference type="CDD" id="cd01948">
    <property type="entry name" value="EAL"/>
    <property type="match status" value="1"/>
</dbReference>
<dbReference type="Proteomes" id="UP001205906">
    <property type="component" value="Unassembled WGS sequence"/>
</dbReference>
<dbReference type="PROSITE" id="PS50883">
    <property type="entry name" value="EAL"/>
    <property type="match status" value="1"/>
</dbReference>
<evidence type="ECO:0000256" key="1">
    <source>
        <dbReference type="SAM" id="Phobius"/>
    </source>
</evidence>